<gene>
    <name evidence="1" type="ORF">Anas_07002</name>
</gene>
<protein>
    <submittedName>
        <fullName evidence="1">Uncharacterized protein</fullName>
    </submittedName>
</protein>
<dbReference type="EMBL" id="SEYY01001135">
    <property type="protein sequence ID" value="KAB7505700.1"/>
    <property type="molecule type" value="Genomic_DNA"/>
</dbReference>
<name>A0A5N5TJ95_9CRUS</name>
<dbReference type="Gene3D" id="1.10.150.120">
    <property type="entry name" value="[2Fe-2S]-binding domain"/>
    <property type="match status" value="1"/>
</dbReference>
<proteinExistence type="predicted"/>
<evidence type="ECO:0000313" key="1">
    <source>
        <dbReference type="EMBL" id="KAB7505700.1"/>
    </source>
</evidence>
<dbReference type="AlphaFoldDB" id="A0A5N5TJ95"/>
<dbReference type="Proteomes" id="UP000326759">
    <property type="component" value="Unassembled WGS sequence"/>
</dbReference>
<dbReference type="OrthoDB" id="8300278at2759"/>
<organism evidence="1 2">
    <name type="scientific">Armadillidium nasatum</name>
    <dbReference type="NCBI Taxonomy" id="96803"/>
    <lineage>
        <taxon>Eukaryota</taxon>
        <taxon>Metazoa</taxon>
        <taxon>Ecdysozoa</taxon>
        <taxon>Arthropoda</taxon>
        <taxon>Crustacea</taxon>
        <taxon>Multicrustacea</taxon>
        <taxon>Malacostraca</taxon>
        <taxon>Eumalacostraca</taxon>
        <taxon>Peracarida</taxon>
        <taxon>Isopoda</taxon>
        <taxon>Oniscidea</taxon>
        <taxon>Crinocheta</taxon>
        <taxon>Armadillidiidae</taxon>
        <taxon>Armadillidium</taxon>
    </lineage>
</organism>
<keyword evidence="2" id="KW-1185">Reference proteome</keyword>
<dbReference type="InterPro" id="IPR036884">
    <property type="entry name" value="2Fe-2S-bd_dom_sf"/>
</dbReference>
<sequence length="80" mass="9292">MANARVTHKKIQEENNTFKYFMTEIAYRNLCRCTGYRPILEGFRTFAKDSIVNGCGKANCCRNKDKKILNGHLNDHDHIN</sequence>
<accession>A0A5N5TJ95</accession>
<dbReference type="SUPFAM" id="SSF47741">
    <property type="entry name" value="CO dehydrogenase ISP C-domain like"/>
    <property type="match status" value="1"/>
</dbReference>
<evidence type="ECO:0000313" key="2">
    <source>
        <dbReference type="Proteomes" id="UP000326759"/>
    </source>
</evidence>
<reference evidence="1 2" key="1">
    <citation type="journal article" date="2019" name="PLoS Biol.">
        <title>Sex chromosomes control vertical transmission of feminizing Wolbachia symbionts in an isopod.</title>
        <authorList>
            <person name="Becking T."/>
            <person name="Chebbi M.A."/>
            <person name="Giraud I."/>
            <person name="Moumen B."/>
            <person name="Laverre T."/>
            <person name="Caubet Y."/>
            <person name="Peccoud J."/>
            <person name="Gilbert C."/>
            <person name="Cordaux R."/>
        </authorList>
    </citation>
    <scope>NUCLEOTIDE SEQUENCE [LARGE SCALE GENOMIC DNA]</scope>
    <source>
        <strain evidence="1">ANa2</strain>
        <tissue evidence="1">Whole body excluding digestive tract and cuticle</tissue>
    </source>
</reference>
<comment type="caution">
    <text evidence="1">The sequence shown here is derived from an EMBL/GenBank/DDBJ whole genome shotgun (WGS) entry which is preliminary data.</text>
</comment>